<dbReference type="InterPro" id="IPR013783">
    <property type="entry name" value="Ig-like_fold"/>
</dbReference>
<dbReference type="Pfam" id="PF17892">
    <property type="entry name" value="Cadherin_5"/>
    <property type="match status" value="1"/>
</dbReference>
<dbReference type="SMART" id="SM00237">
    <property type="entry name" value="Calx_beta"/>
    <property type="match status" value="1"/>
</dbReference>
<feature type="compositionally biased region" description="Pro residues" evidence="4">
    <location>
        <begin position="2492"/>
        <end position="2509"/>
    </location>
</feature>
<dbReference type="NCBIfam" id="NF012211">
    <property type="entry name" value="tand_rpt_95"/>
    <property type="match status" value="1"/>
</dbReference>
<keyword evidence="3" id="KW-0106">Calcium</keyword>
<dbReference type="PANTHER" id="PTHR34677:SF3">
    <property type="entry name" value="BACTERIAL IG-LIKE DOMAIN-CONTAINING PROTEIN"/>
    <property type="match status" value="1"/>
</dbReference>
<dbReference type="InterPro" id="IPR015919">
    <property type="entry name" value="Cadherin-like_sf"/>
</dbReference>
<dbReference type="SUPFAM" id="SSF141072">
    <property type="entry name" value="CalX-like"/>
    <property type="match status" value="4"/>
</dbReference>
<dbReference type="InterPro" id="IPR003644">
    <property type="entry name" value="Calx_beta"/>
</dbReference>
<dbReference type="PANTHER" id="PTHR34677">
    <property type="match status" value="1"/>
</dbReference>
<keyword evidence="8" id="KW-1185">Reference proteome</keyword>
<dbReference type="InterPro" id="IPR038081">
    <property type="entry name" value="CalX-like_sf"/>
</dbReference>
<dbReference type="RefSeq" id="WP_189689988.1">
    <property type="nucleotide sequence ID" value="NZ_BMYK01000026.1"/>
</dbReference>
<dbReference type="SMART" id="SM00736">
    <property type="entry name" value="CADG"/>
    <property type="match status" value="1"/>
</dbReference>
<evidence type="ECO:0000256" key="1">
    <source>
        <dbReference type="ARBA" id="ARBA00022729"/>
    </source>
</evidence>
<evidence type="ECO:0000256" key="3">
    <source>
        <dbReference type="ARBA" id="ARBA00022837"/>
    </source>
</evidence>
<dbReference type="InterPro" id="IPR006644">
    <property type="entry name" value="Cadg"/>
</dbReference>
<dbReference type="Gene3D" id="2.60.40.10">
    <property type="entry name" value="Immunoglobulins"/>
    <property type="match status" value="2"/>
</dbReference>
<evidence type="ECO:0000256" key="4">
    <source>
        <dbReference type="SAM" id="MobiDB-lite"/>
    </source>
</evidence>
<dbReference type="Gene3D" id="2.60.40.3440">
    <property type="match status" value="1"/>
</dbReference>
<evidence type="ECO:0000259" key="6">
    <source>
        <dbReference type="SMART" id="SM00736"/>
    </source>
</evidence>
<proteinExistence type="predicted"/>
<dbReference type="Gene3D" id="2.60.40.2030">
    <property type="match status" value="3"/>
</dbReference>
<evidence type="ECO:0000313" key="8">
    <source>
        <dbReference type="Proteomes" id="UP000626210"/>
    </source>
</evidence>
<keyword evidence="2" id="KW-0677">Repeat</keyword>
<protein>
    <recommendedName>
        <fullName evidence="9">Tandem-95 repeat protein</fullName>
    </recommendedName>
</protein>
<dbReference type="Proteomes" id="UP000626210">
    <property type="component" value="Unassembled WGS sequence"/>
</dbReference>
<dbReference type="SUPFAM" id="SSF49313">
    <property type="entry name" value="Cadherin-like"/>
    <property type="match status" value="1"/>
</dbReference>
<evidence type="ECO:0000256" key="2">
    <source>
        <dbReference type="ARBA" id="ARBA00022737"/>
    </source>
</evidence>
<organism evidence="7 8">
    <name type="scientific">Pseudorhodoferax aquiterrae</name>
    <dbReference type="NCBI Taxonomy" id="747304"/>
    <lineage>
        <taxon>Bacteria</taxon>
        <taxon>Pseudomonadati</taxon>
        <taxon>Pseudomonadota</taxon>
        <taxon>Betaproteobacteria</taxon>
        <taxon>Burkholderiales</taxon>
        <taxon>Comamonadaceae</taxon>
    </lineage>
</organism>
<dbReference type="InterPro" id="IPR010221">
    <property type="entry name" value="VCBS_dom"/>
</dbReference>
<evidence type="ECO:0000259" key="5">
    <source>
        <dbReference type="SMART" id="SM00237"/>
    </source>
</evidence>
<dbReference type="InterPro" id="IPR041690">
    <property type="entry name" value="Cadherin_5"/>
</dbReference>
<feature type="region of interest" description="Disordered" evidence="4">
    <location>
        <begin position="2476"/>
        <end position="2509"/>
    </location>
</feature>
<accession>A0ABQ3GAE7</accession>
<dbReference type="Gene3D" id="2.60.40.2810">
    <property type="match status" value="1"/>
</dbReference>
<feature type="region of interest" description="Disordered" evidence="4">
    <location>
        <begin position="2332"/>
        <end position="2359"/>
    </location>
</feature>
<dbReference type="Pfam" id="PF03160">
    <property type="entry name" value="Calx-beta"/>
    <property type="match status" value="1"/>
</dbReference>
<reference evidence="8" key="1">
    <citation type="journal article" date="2019" name="Int. J. Syst. Evol. Microbiol.">
        <title>The Global Catalogue of Microorganisms (GCM) 10K type strain sequencing project: providing services to taxonomists for standard genome sequencing and annotation.</title>
        <authorList>
            <consortium name="The Broad Institute Genomics Platform"/>
            <consortium name="The Broad Institute Genome Sequencing Center for Infectious Disease"/>
            <person name="Wu L."/>
            <person name="Ma J."/>
        </authorList>
    </citation>
    <scope>NUCLEOTIDE SEQUENCE [LARGE SCALE GENOMIC DNA]</scope>
    <source>
        <strain evidence="8">KCTC 23314</strain>
    </source>
</reference>
<feature type="domain" description="Dystroglycan-type cadherin-like" evidence="6">
    <location>
        <begin position="2573"/>
        <end position="2673"/>
    </location>
</feature>
<dbReference type="NCBIfam" id="TIGR01965">
    <property type="entry name" value="VCBS_repeat"/>
    <property type="match status" value="2"/>
</dbReference>
<feature type="region of interest" description="Disordered" evidence="4">
    <location>
        <begin position="2189"/>
        <end position="2218"/>
    </location>
</feature>
<evidence type="ECO:0008006" key="9">
    <source>
        <dbReference type="Google" id="ProtNLM"/>
    </source>
</evidence>
<dbReference type="Pfam" id="PF17963">
    <property type="entry name" value="Big_9"/>
    <property type="match status" value="2"/>
</dbReference>
<evidence type="ECO:0000313" key="7">
    <source>
        <dbReference type="EMBL" id="GHC98419.1"/>
    </source>
</evidence>
<feature type="domain" description="Calx-beta" evidence="5">
    <location>
        <begin position="1455"/>
        <end position="1553"/>
    </location>
</feature>
<dbReference type="InterPro" id="IPR044048">
    <property type="entry name" value="Big_12"/>
</dbReference>
<name>A0ABQ3GAE7_9BURK</name>
<dbReference type="Pfam" id="PF19078">
    <property type="entry name" value="Big_12"/>
    <property type="match status" value="5"/>
</dbReference>
<comment type="caution">
    <text evidence="7">The sequence shown here is derived from an EMBL/GenBank/DDBJ whole genome shotgun (WGS) entry which is preliminary data.</text>
</comment>
<keyword evidence="1" id="KW-0732">Signal</keyword>
<gene>
    <name evidence="7" type="ORF">GCM10007320_54090</name>
</gene>
<sequence>MRKPLPSPGAGRSLIRSGPRPMALEQRFMFDGAAVVDAASAVSKPHAADTGAAQASGAAAAAAREPAVLQTARQEAERQVTEFLSKPDALQHLFTLFNGGQAQPSQAWQSSAQTLLNQPGFGAGIEVQLRSQAEMHGALGAFSASGPDGKPVIFLNADWVNRSADTATLARVLVEELGHGLDARLNGAADTAGDEGEAFAVAISGQRIGAPEQQRIATENDHGSVTIDGVTYAVEDATVSFTQAYTGTPSALSEEASALNNIAVLTPFGGTGFQFVSANPGDPYFSGNNVTGYLQYKDSSGVDQSIYGVASRQFKSNGVTNGFYFYAPGADGVIGTGDAGEVAYLLVTDPTKFTAGGNYGTSSDPVDTALNNYLNHYTPASALDDAGTAVEKGGLANGSGGSNATGNVLGNDAGSANPAVNAAGTSTAGTAVTTTLAGGGTAITGAYGVLTIGTDGNYSYAINNANAAVQALRGTSNTLTDTFTYRIGDTQSTVSTARLKITIEGANDTPVGAADVGNAKVSLLTDGTAYSGTDTIGSKSTGNVLSNDTDVDKYGEALSMAGLTASGTLASYTAGGTATSLTFSGSNGSFYKSVNVGDYLYTSKISNAYYLLRTSSNALIQVTSKATNADGSFSIGLSGTIDHYSTNTPFTITGGTTKIDFYPDATRDGNSNLPSGKEATVNTAAAVQYSTITLSGIAGNVVVGMTATGTNIPAGAKVTAISGNTVTLDKLITSAPSGTIGFLAAGGTTVNGALGTLVLNSDGSYVYTPLPDATGGTSGSDVFTYTLQDVGGLVSTATLTINVQASTANDPNARDDAVFGTEQGTSAGVNPAGNAVTGTVTSGSGTPTSDAAGSGATFGANPVTAGRIASASSSTAITAGGFIDLVGLYGTLRLNANGTYVYTIDNANPTVNGLNTGAALTEVFYYTVTNSLAKTDTATLTITINGANDAPIAASDAFNTSEDTPLTLTAADLLGNDSDPDSTTLTLASVSSGAGGTVVKNPDGTVTFTPTANFNGNATFTYTVSDGVTTTTGTVVIAVAPVNDYPIARGNDYTTPADTLLAGRNVITNNDPVAGADGDVETPASALTVARVNGAAFAANGSDAGHLAANGWMQVALSHGILFIKADGTTEYRPAPGDTTGDSFTYTISDGSAESDAATVQISVSAVATPTISVSSTTVSETSPYAVFEVSLDFAAASSISFNPTLVGGTATIGTDTGPSGALQFFNGSNWVSASGGVTLAAGTTSVLVRTAITNDVTFEGAESFSLATGAITGSVANASGATGVATIKDDGTSTNVFLAGTNGPVPVAGVADNDTPTISVSNVAVSEASPYAVFRIALDRPSTSSVAFTPGLASGSASVGTDTATSAALEYFDGSAWVSASSGITLAPGVTSVLVRTAISNDAVYEGAESFTLGTGGVNGAVTNAAGATGTGTIQDDGTEVGVFLPGNNTSTPTTGTADDDTPAVSITVTPSSVVEDSGGVLTYTIALSHASAFATTVNYALSGTATAGSDYTSSGTGTLTIAAGATTGTITITPSVDGNVEPDETVVVTLTAGSTNGRTLALGTAATGSILNDDVAAAPTITITSDKSALRGGETATLTFTLSEPSSDFTLADISVSGGTLSNFAGSGSSYSATFTPRDNVTSPGLIHVASNAFSGAGGTPNADGTDADNTATLFIDTVRPTVAVSTDRTNLRLGETALVTFALSEPSADFGAADVAVTGGVLSNFSGSGSVYTATFSPNAASGTISVASATFSDAAGNFNADGADANNLVAIAHDGTRPTVVVSTDRASLKQGEAAVITFTLSEPSTDFGTPDVTVTGGTLSNFVGSGTVYTATFTPSAAAGSVSVASAAFSDAAGNFNADGLDADNSVAISYDGTSPTVVVSTDRASLKLGETATITFTLSEPSADFSAADVAVTGGTLSNFSGSGSVYTATFTPSGAAGSVTVASGVFADAAGNFNGDGSDADNSVAIAYDGARPTIAISADRTNLRRGDTAVLTFTLSEPSSDFVLGDIAVAGGTLSDFTGSGTTYTARFTPTIGVAMTGSISVASAAFTDAAGNLNNDGSDADNRVALAIDTLSMPSVSNPVVNEASPFAVFTVSASPGQSVTLALSAGTATGLGTDFGSEGPGGLEVSIDGGVTWSAYASNVTVPALGTFLVRTPVVDDGFSDDGETFALTVTTGTGTTTGTATLKDDGGGDVYRPDGSIDPSAPRSDDRPVFVSNPIVNEASPTAVFTVSGSPGRSLSLALEGGSATGGGTDFGPGLQVSVDGGTTWADYAGPIALPASGQLLVRTSIVDDAVADNGEAFALIATPRGGAAVRGDATIRDDGTGSIFGPDGSIDASAVPDDDRPLSVSSPTVSEASPYIVFAVDAAGGERVTLALESGTATAGADTGTALEVFDGIAWRSYNAGSLVQVGGSGRLLVRVAVVNDSSFEGSETLRLLARSTGGTAAVGTATIRDDGGSAEVFTADNSDGVAATGTADDDRPVAVDPPPVLPPAAQPAAPEPAPVAAPAFAFDVPVAQPTVPITFASVERVATEAVAALPDRFGDALTQPSGFRVMVLSDTQPRLSVFMGITDQYVEPGDPSSFTLPSDAFAHTQPDATVSLTARRADGAELPAWVQFDARTGTFRVDPPAGFDGELQVVVIARDAEGREARSVFKMSIGKGKRISFGHPGLSEQIRVASQAGSGWMPERVVRVPA</sequence>
<dbReference type="EMBL" id="BMYK01000026">
    <property type="protein sequence ID" value="GHC98419.1"/>
    <property type="molecule type" value="Genomic_DNA"/>
</dbReference>